<protein>
    <recommendedName>
        <fullName evidence="6">RRM domain-containing protein</fullName>
    </recommendedName>
</protein>
<dbReference type="InterPro" id="IPR000504">
    <property type="entry name" value="RRM_dom"/>
</dbReference>
<feature type="region of interest" description="Disordered" evidence="5">
    <location>
        <begin position="114"/>
        <end position="134"/>
    </location>
</feature>
<dbReference type="FunCoup" id="A0A2G5DKR7">
    <property type="interactions" value="800"/>
</dbReference>
<dbReference type="Proteomes" id="UP000230069">
    <property type="component" value="Unassembled WGS sequence"/>
</dbReference>
<evidence type="ECO:0000313" key="8">
    <source>
        <dbReference type="Proteomes" id="UP000230069"/>
    </source>
</evidence>
<dbReference type="GO" id="GO:0003723">
    <property type="term" value="F:RNA binding"/>
    <property type="evidence" value="ECO:0007669"/>
    <property type="project" value="UniProtKB-UniRule"/>
</dbReference>
<evidence type="ECO:0000256" key="3">
    <source>
        <dbReference type="ARBA" id="ARBA00023242"/>
    </source>
</evidence>
<feature type="compositionally biased region" description="Polar residues" evidence="5">
    <location>
        <begin position="749"/>
        <end position="761"/>
    </location>
</feature>
<dbReference type="SUPFAM" id="SSF54928">
    <property type="entry name" value="RNA-binding domain, RBD"/>
    <property type="match status" value="1"/>
</dbReference>
<dbReference type="STRING" id="218851.A0A2G5DKR7"/>
<feature type="region of interest" description="Disordered" evidence="5">
    <location>
        <begin position="717"/>
        <end position="765"/>
    </location>
</feature>
<comment type="subcellular location">
    <subcellularLocation>
        <location evidence="1">Nucleus</location>
        <location evidence="1">Nucleolus</location>
    </subcellularLocation>
</comment>
<dbReference type="InterPro" id="IPR035979">
    <property type="entry name" value="RBD_domain_sf"/>
</dbReference>
<dbReference type="AlphaFoldDB" id="A0A2G5DKR7"/>
<name>A0A2G5DKR7_AQUCA</name>
<keyword evidence="8" id="KW-1185">Reference proteome</keyword>
<feature type="domain" description="RRM" evidence="6">
    <location>
        <begin position="21"/>
        <end position="97"/>
    </location>
</feature>
<feature type="region of interest" description="Disordered" evidence="5">
    <location>
        <begin position="434"/>
        <end position="501"/>
    </location>
</feature>
<feature type="region of interest" description="Disordered" evidence="5">
    <location>
        <begin position="349"/>
        <end position="406"/>
    </location>
</feature>
<dbReference type="Pfam" id="PF00076">
    <property type="entry name" value="RRM_1"/>
    <property type="match status" value="1"/>
</dbReference>
<evidence type="ECO:0000256" key="2">
    <source>
        <dbReference type="ARBA" id="ARBA00022884"/>
    </source>
</evidence>
<evidence type="ECO:0000256" key="5">
    <source>
        <dbReference type="SAM" id="MobiDB-lite"/>
    </source>
</evidence>
<dbReference type="CDD" id="cd12226">
    <property type="entry name" value="RRM_NOL8"/>
    <property type="match status" value="1"/>
</dbReference>
<feature type="compositionally biased region" description="Polar residues" evidence="5">
    <location>
        <begin position="592"/>
        <end position="605"/>
    </location>
</feature>
<dbReference type="OrthoDB" id="21643at2759"/>
<evidence type="ECO:0000256" key="4">
    <source>
        <dbReference type="PROSITE-ProRule" id="PRU00176"/>
    </source>
</evidence>
<dbReference type="InParanoid" id="A0A2G5DKR7"/>
<dbReference type="InterPro" id="IPR012677">
    <property type="entry name" value="Nucleotide-bd_a/b_plait_sf"/>
</dbReference>
<keyword evidence="2 4" id="KW-0694">RNA-binding</keyword>
<dbReference type="PANTHER" id="PTHR23099">
    <property type="entry name" value="TRANSCRIPTIONAL REGULATOR"/>
    <property type="match status" value="1"/>
</dbReference>
<gene>
    <name evidence="7" type="ORF">AQUCO_01800254v1</name>
</gene>
<dbReference type="InterPro" id="IPR034138">
    <property type="entry name" value="NOP8_RRM"/>
</dbReference>
<feature type="compositionally biased region" description="Polar residues" evidence="5">
    <location>
        <begin position="262"/>
        <end position="275"/>
    </location>
</feature>
<dbReference type="PANTHER" id="PTHR23099:SF0">
    <property type="entry name" value="GERM CELL NUCLEAR ACIDIC PROTEIN"/>
    <property type="match status" value="1"/>
</dbReference>
<feature type="region of interest" description="Disordered" evidence="5">
    <location>
        <begin position="588"/>
        <end position="631"/>
    </location>
</feature>
<dbReference type="SMART" id="SM00360">
    <property type="entry name" value="RRM"/>
    <property type="match status" value="1"/>
</dbReference>
<accession>A0A2G5DKR7</accession>
<sequence>MEIDMEEKHVQEDSEDLLATRRIFVGGLGEKVSEEDLQKTFSSLGTIQGIEFVRTNGRSFAYLDFKPSSDKSLSKLFSSYNGCVWKGGRLRLEKAKEHYMVRLRREWEEDPELAHKDSNEVDANENRDANEIKGESTKIPASVKFLDKSKLLNLEKKQLQIFFPKLRKVKSVPYSGTGKHKYSFQRVEVPSLPIHFCDCEEHCGSSDIPKGKQTSDFEDLVGNVNDGELDMMRSVMNKIFERECNSSTEISNVRVPTEEESPNQSTKDAPSSESVADQDSDADNLVINIVSGGNAELSQMEKGRLKNEPNPAKRLSSSAGSTENKFKAQKEKNNVLFNSSDPISKKMPCLLPSDESNRNEFTSTMPQKKENPETYIVESRDSIVAQPDKKSSSQQLATGHLRGQKSSWKKLVGETANSSFSISDILPDVITKQNAPKSSGVEATNIPGRKRKKLMKQSANIEPVESTKDELLQDNLSTGGPSINARKLNKRAKPADYEPVEPTMDKCLQDISTDGPSIITTNTIQEELMKQAGCKAANSEPLELEKVEIIQDKVGTDDPPINAQNSMKQGKSANSEPMRLTNEEILHDNVSAKGQSTVAPSGISSKESESPEDIRPADQLASDHQTVGGQSWIQKSSWRELVGEIGNSSFSISHVLPDITSRRQNLQIYNCTGIVNANDSEKTSTKQFTRELSGNESNDAGNCVIVDDKVILTGSNMASSSKKKVSSGGLETDKVKRISENHKIDGSECSKSSGSTNNAASNRKAPMDVKIGEVCTFMRSDESKREWIKTRATLSAALKKKSNEKL</sequence>
<feature type="compositionally biased region" description="Polar residues" evidence="5">
    <location>
        <begin position="622"/>
        <end position="631"/>
    </location>
</feature>
<reference evidence="7 8" key="1">
    <citation type="submission" date="2017-09" db="EMBL/GenBank/DDBJ databases">
        <title>WGS assembly of Aquilegia coerulea Goldsmith.</title>
        <authorList>
            <person name="Hodges S."/>
            <person name="Kramer E."/>
            <person name="Nordborg M."/>
            <person name="Tomkins J."/>
            <person name="Borevitz J."/>
            <person name="Derieg N."/>
            <person name="Yan J."/>
            <person name="Mihaltcheva S."/>
            <person name="Hayes R.D."/>
            <person name="Rokhsar D."/>
        </authorList>
    </citation>
    <scope>NUCLEOTIDE SEQUENCE [LARGE SCALE GENOMIC DNA]</scope>
    <source>
        <strain evidence="8">cv. Goldsmith</strain>
    </source>
</reference>
<feature type="compositionally biased region" description="Polar residues" evidence="5">
    <location>
        <begin position="562"/>
        <end position="575"/>
    </location>
</feature>
<dbReference type="GO" id="GO:0005730">
    <property type="term" value="C:nucleolus"/>
    <property type="evidence" value="ECO:0007669"/>
    <property type="project" value="UniProtKB-SubCell"/>
</dbReference>
<evidence type="ECO:0000313" key="7">
    <source>
        <dbReference type="EMBL" id="PIA44076.1"/>
    </source>
</evidence>
<evidence type="ECO:0000259" key="6">
    <source>
        <dbReference type="PROSITE" id="PS50102"/>
    </source>
</evidence>
<feature type="compositionally biased region" description="Basic and acidic residues" evidence="5">
    <location>
        <begin position="731"/>
        <end position="748"/>
    </location>
</feature>
<feature type="region of interest" description="Disordered" evidence="5">
    <location>
        <begin position="555"/>
        <end position="576"/>
    </location>
</feature>
<feature type="region of interest" description="Disordered" evidence="5">
    <location>
        <begin position="247"/>
        <end position="283"/>
    </location>
</feature>
<organism evidence="7 8">
    <name type="scientific">Aquilegia coerulea</name>
    <name type="common">Rocky mountain columbine</name>
    <dbReference type="NCBI Taxonomy" id="218851"/>
    <lineage>
        <taxon>Eukaryota</taxon>
        <taxon>Viridiplantae</taxon>
        <taxon>Streptophyta</taxon>
        <taxon>Embryophyta</taxon>
        <taxon>Tracheophyta</taxon>
        <taxon>Spermatophyta</taxon>
        <taxon>Magnoliopsida</taxon>
        <taxon>Ranunculales</taxon>
        <taxon>Ranunculaceae</taxon>
        <taxon>Thalictroideae</taxon>
        <taxon>Aquilegia</taxon>
    </lineage>
</organism>
<dbReference type="Gene3D" id="3.30.70.330">
    <property type="match status" value="1"/>
</dbReference>
<dbReference type="EMBL" id="KZ305035">
    <property type="protein sequence ID" value="PIA44076.1"/>
    <property type="molecule type" value="Genomic_DNA"/>
</dbReference>
<dbReference type="PROSITE" id="PS50102">
    <property type="entry name" value="RRM"/>
    <property type="match status" value="1"/>
</dbReference>
<feature type="region of interest" description="Disordered" evidence="5">
    <location>
        <begin position="300"/>
        <end position="327"/>
    </location>
</feature>
<proteinExistence type="predicted"/>
<evidence type="ECO:0000256" key="1">
    <source>
        <dbReference type="ARBA" id="ARBA00004604"/>
    </source>
</evidence>
<feature type="compositionally biased region" description="Basic and acidic residues" evidence="5">
    <location>
        <begin position="606"/>
        <end position="616"/>
    </location>
</feature>
<keyword evidence="3" id="KW-0539">Nucleus</keyword>